<dbReference type="GO" id="GO:0005506">
    <property type="term" value="F:iron ion binding"/>
    <property type="evidence" value="ECO:0007669"/>
    <property type="project" value="InterPro"/>
</dbReference>
<dbReference type="OrthoDB" id="8115790at2"/>
<dbReference type="Pfam" id="PF01322">
    <property type="entry name" value="Cytochrom_C_2"/>
    <property type="match status" value="1"/>
</dbReference>
<dbReference type="SUPFAM" id="SSF47175">
    <property type="entry name" value="Cytochromes"/>
    <property type="match status" value="1"/>
</dbReference>
<keyword evidence="1" id="KW-0732">Signal</keyword>
<feature type="signal peptide" evidence="1">
    <location>
        <begin position="1"/>
        <end position="21"/>
    </location>
</feature>
<dbReference type="GO" id="GO:0020037">
    <property type="term" value="F:heme binding"/>
    <property type="evidence" value="ECO:0007669"/>
    <property type="project" value="InterPro"/>
</dbReference>
<dbReference type="InterPro" id="IPR002321">
    <property type="entry name" value="Cyt_c_II"/>
</dbReference>
<dbReference type="GO" id="GO:0022900">
    <property type="term" value="P:electron transport chain"/>
    <property type="evidence" value="ECO:0007669"/>
    <property type="project" value="InterPro"/>
</dbReference>
<dbReference type="KEGG" id="pseb:EOK75_07105"/>
<keyword evidence="3" id="KW-1185">Reference proteome</keyword>
<evidence type="ECO:0000313" key="2">
    <source>
        <dbReference type="EMBL" id="QCO55538.1"/>
    </source>
</evidence>
<dbReference type="InterPro" id="IPR010980">
    <property type="entry name" value="Cyt_c/b562"/>
</dbReference>
<evidence type="ECO:0000313" key="3">
    <source>
        <dbReference type="Proteomes" id="UP000298631"/>
    </source>
</evidence>
<organism evidence="2 3">
    <name type="scientific">Pseudorhodobacter turbinis</name>
    <dbReference type="NCBI Taxonomy" id="2500533"/>
    <lineage>
        <taxon>Bacteria</taxon>
        <taxon>Pseudomonadati</taxon>
        <taxon>Pseudomonadota</taxon>
        <taxon>Alphaproteobacteria</taxon>
        <taxon>Rhodobacterales</taxon>
        <taxon>Paracoccaceae</taxon>
        <taxon>Pseudorhodobacter</taxon>
    </lineage>
</organism>
<evidence type="ECO:0000256" key="1">
    <source>
        <dbReference type="SAM" id="SignalP"/>
    </source>
</evidence>
<dbReference type="PROSITE" id="PS51009">
    <property type="entry name" value="CYTCII"/>
    <property type="match status" value="1"/>
</dbReference>
<dbReference type="Gene3D" id="1.20.120.10">
    <property type="entry name" value="Cytochrome c/b562"/>
    <property type="match status" value="1"/>
</dbReference>
<reference evidence="2 3" key="1">
    <citation type="submission" date="2019-05" db="EMBL/GenBank/DDBJ databases">
        <title>Pseudorhodobacter turbinis sp. nov., isolated from the gut of the Korean turban shell.</title>
        <authorList>
            <person name="Jeong Y.-S."/>
            <person name="Kang W.-R."/>
            <person name="Bae J.-W."/>
        </authorList>
    </citation>
    <scope>NUCLEOTIDE SEQUENCE [LARGE SCALE GENOMIC DNA]</scope>
    <source>
        <strain evidence="2 3">S12M18</strain>
    </source>
</reference>
<name>A0A4P8EFA5_9RHOB</name>
<gene>
    <name evidence="2" type="ORF">EOK75_07105</name>
</gene>
<dbReference type="RefSeq" id="WP_137193205.1">
    <property type="nucleotide sequence ID" value="NZ_CP039964.1"/>
</dbReference>
<feature type="chain" id="PRO_5020812180" evidence="1">
    <location>
        <begin position="22"/>
        <end position="217"/>
    </location>
</feature>
<dbReference type="Proteomes" id="UP000298631">
    <property type="component" value="Chromosome"/>
</dbReference>
<proteinExistence type="predicted"/>
<protein>
    <submittedName>
        <fullName evidence="2">Cytochrome c</fullName>
    </submittedName>
</protein>
<dbReference type="AlphaFoldDB" id="A0A4P8EFA5"/>
<dbReference type="GO" id="GO:0009055">
    <property type="term" value="F:electron transfer activity"/>
    <property type="evidence" value="ECO:0007669"/>
    <property type="project" value="InterPro"/>
</dbReference>
<dbReference type="EMBL" id="CP039964">
    <property type="protein sequence ID" value="QCO55538.1"/>
    <property type="molecule type" value="Genomic_DNA"/>
</dbReference>
<accession>A0A4P8EFA5</accession>
<sequence>MFKNKILGAIALSSLGAAALAHNGATGVVMERMTGMSAMRDVMKSLAPIMQGQVPYDEWTVRDAASVLQSHAGDNMARLFPKEPIPASSYAKPEIWSEWGRFETLSEELRLYAEGLDIAAANGLNVPAPVAVPDVPTAEIVDMDVVTMPEDMPPPAFTVEELMGLVSRADKSPPTIAAAKGYGQFTAIDFKLMAADDVFERISQTCASCHSLFRKGN</sequence>